<name>A0A428QR72_9HYPO</name>
<evidence type="ECO:0000256" key="1">
    <source>
        <dbReference type="SAM" id="Phobius"/>
    </source>
</evidence>
<dbReference type="Pfam" id="PF08611">
    <property type="entry name" value="DUF1774"/>
    <property type="match status" value="1"/>
</dbReference>
<comment type="caution">
    <text evidence="2">The sequence shown here is derived from an EMBL/GenBank/DDBJ whole genome shotgun (WGS) entry which is preliminary data.</text>
</comment>
<evidence type="ECO:0000313" key="3">
    <source>
        <dbReference type="Proteomes" id="UP000288168"/>
    </source>
</evidence>
<feature type="transmembrane region" description="Helical" evidence="1">
    <location>
        <begin position="231"/>
        <end position="250"/>
    </location>
</feature>
<proteinExistence type="predicted"/>
<feature type="transmembrane region" description="Helical" evidence="1">
    <location>
        <begin position="64"/>
        <end position="88"/>
    </location>
</feature>
<dbReference type="Proteomes" id="UP000288168">
    <property type="component" value="Unassembled WGS sequence"/>
</dbReference>
<keyword evidence="1" id="KW-0472">Membrane</keyword>
<keyword evidence="1" id="KW-0812">Transmembrane</keyword>
<gene>
    <name evidence="2" type="ORF">CEP54_003155</name>
</gene>
<dbReference type="PANTHER" id="PTHR37992:SF1">
    <property type="entry name" value="DUF1774-DOMAIN-CONTAINING PROTEIN"/>
    <property type="match status" value="1"/>
</dbReference>
<organism evidence="2 3">
    <name type="scientific">Fusarium duplospermum</name>
    <dbReference type="NCBI Taxonomy" id="1325734"/>
    <lineage>
        <taxon>Eukaryota</taxon>
        <taxon>Fungi</taxon>
        <taxon>Dikarya</taxon>
        <taxon>Ascomycota</taxon>
        <taxon>Pezizomycotina</taxon>
        <taxon>Sordariomycetes</taxon>
        <taxon>Hypocreomycetidae</taxon>
        <taxon>Hypocreales</taxon>
        <taxon>Nectriaceae</taxon>
        <taxon>Fusarium</taxon>
        <taxon>Fusarium solani species complex</taxon>
    </lineage>
</organism>
<keyword evidence="3" id="KW-1185">Reference proteome</keyword>
<dbReference type="STRING" id="1325734.A0A428QR72"/>
<feature type="transmembrane region" description="Helical" evidence="1">
    <location>
        <begin position="21"/>
        <end position="44"/>
    </location>
</feature>
<accession>A0A428QR72</accession>
<dbReference type="AlphaFoldDB" id="A0A428QR72"/>
<evidence type="ECO:0000313" key="2">
    <source>
        <dbReference type="EMBL" id="RSL67795.1"/>
    </source>
</evidence>
<feature type="transmembrane region" description="Helical" evidence="1">
    <location>
        <begin position="100"/>
        <end position="126"/>
    </location>
</feature>
<feature type="transmembrane region" description="Helical" evidence="1">
    <location>
        <begin position="157"/>
        <end position="176"/>
    </location>
</feature>
<dbReference type="OrthoDB" id="3342455at2759"/>
<feature type="transmembrane region" description="Helical" evidence="1">
    <location>
        <begin position="196"/>
        <end position="219"/>
    </location>
</feature>
<sequence>MVNWQQLNPFSKRESHSNGAILTYKILTLLTWILSVVVSVYYTVRRPEDGHTRNRTIWEQNHMYPTAFSLNSTITSIYWIVLFFLQAGYIGHLFSSNSDIVHAAASVGSHFIFNNLFHFAFVMLFVRSHFHWAEVILILNFINLSSLYFRHNTYPRFIHTPVASGPLAWTFVAIYWNGALMIPHPHHLVPRIFGNIFIWAILAYGLFFIIIYKVCSFSIQLPQQTNQMQDYTMGFSLSVLSAAIGVSQFLDKVIAFQWIFAFVIMALLFIATVIVAVPAWTGREISWRSAPADQERAPLLAEN</sequence>
<dbReference type="PANTHER" id="PTHR37992">
    <property type="entry name" value="EXPRESSED PROTEIN"/>
    <property type="match status" value="1"/>
</dbReference>
<dbReference type="InterPro" id="IPR013920">
    <property type="entry name" value="DUF1774_fun"/>
</dbReference>
<feature type="transmembrane region" description="Helical" evidence="1">
    <location>
        <begin position="256"/>
        <end position="280"/>
    </location>
</feature>
<protein>
    <recommendedName>
        <fullName evidence="4">ATP synthase F0</fullName>
    </recommendedName>
</protein>
<keyword evidence="1" id="KW-1133">Transmembrane helix</keyword>
<evidence type="ECO:0008006" key="4">
    <source>
        <dbReference type="Google" id="ProtNLM"/>
    </source>
</evidence>
<reference evidence="2 3" key="1">
    <citation type="submission" date="2017-06" db="EMBL/GenBank/DDBJ databases">
        <title>Comparative genomic analysis of Ambrosia Fusariam Clade fungi.</title>
        <authorList>
            <person name="Stajich J.E."/>
            <person name="Carrillo J."/>
            <person name="Kijimoto T."/>
            <person name="Eskalen A."/>
            <person name="O'Donnell K."/>
            <person name="Kasson M."/>
        </authorList>
    </citation>
    <scope>NUCLEOTIDE SEQUENCE [LARGE SCALE GENOMIC DNA]</scope>
    <source>
        <strain evidence="2 3">NRRL62584</strain>
    </source>
</reference>
<dbReference type="EMBL" id="NKCI01000019">
    <property type="protein sequence ID" value="RSL67795.1"/>
    <property type="molecule type" value="Genomic_DNA"/>
</dbReference>